<sequence length="258" mass="29062">MDNPMLWKIPLILIVSASLEIAMTAPNPNGKAQSEERQRYDRDNKTRDAVPMPLGWGPPTFKGAGHVVSLLEIAAILVSLCPSALRAVHLDWIADSPFLQQGSKVAITSPFIFGFLLSVFGAYIRLTCYRYLGRQFTFSLTLQKDHKLITGGPYAIVRHPSYTGLFAFYFGSLVSQMGPGSFWFEAGLWNLAPAKGVGVVAWGVMWAIGAFYVAYRLWVGYALFERVNREDTVLMDEFKDQWVTWSKNTPYRLIPYVY</sequence>
<evidence type="ECO:0000313" key="9">
    <source>
        <dbReference type="Proteomes" id="UP000186601"/>
    </source>
</evidence>
<dbReference type="OrthoDB" id="422086at2759"/>
<comment type="catalytic activity">
    <reaction evidence="5">
        <text>[protein]-C-terminal S-[(2E,6E)-farnesyl]-L-cysteine + S-adenosyl-L-methionine = [protein]-C-terminal S-[(2E,6E)-farnesyl]-L-cysteine methyl ester + S-adenosyl-L-homocysteine</text>
        <dbReference type="Rhea" id="RHEA:21672"/>
        <dbReference type="Rhea" id="RHEA-COMP:12125"/>
        <dbReference type="Rhea" id="RHEA-COMP:12126"/>
        <dbReference type="ChEBI" id="CHEBI:57856"/>
        <dbReference type="ChEBI" id="CHEBI:59789"/>
        <dbReference type="ChEBI" id="CHEBI:90510"/>
        <dbReference type="ChEBI" id="CHEBI:90511"/>
        <dbReference type="EC" id="2.1.1.100"/>
    </reaction>
</comment>
<dbReference type="AlphaFoldDB" id="A0A2R6NL35"/>
<gene>
    <name evidence="8" type="ORF">PHLCEN_2v11086</name>
</gene>
<comment type="subcellular location">
    <subcellularLocation>
        <location evidence="5">Endoplasmic reticulum membrane</location>
        <topology evidence="5">Multi-pass membrane protein</topology>
    </subcellularLocation>
    <subcellularLocation>
        <location evidence="1">Membrane</location>
        <topology evidence="1">Multi-pass membrane protein</topology>
    </subcellularLocation>
</comment>
<dbReference type="Proteomes" id="UP000186601">
    <property type="component" value="Unassembled WGS sequence"/>
</dbReference>
<evidence type="ECO:0000256" key="1">
    <source>
        <dbReference type="ARBA" id="ARBA00004141"/>
    </source>
</evidence>
<evidence type="ECO:0000256" key="3">
    <source>
        <dbReference type="ARBA" id="ARBA00022989"/>
    </source>
</evidence>
<evidence type="ECO:0000256" key="5">
    <source>
        <dbReference type="RuleBase" id="RU362022"/>
    </source>
</evidence>
<keyword evidence="2 5" id="KW-0812">Transmembrane</keyword>
<evidence type="ECO:0000256" key="2">
    <source>
        <dbReference type="ARBA" id="ARBA00022692"/>
    </source>
</evidence>
<dbReference type="PANTHER" id="PTHR12714">
    <property type="entry name" value="PROTEIN-S ISOPRENYLCYSTEINE O-METHYLTRANSFERASE"/>
    <property type="match status" value="1"/>
</dbReference>
<comment type="caution">
    <text evidence="8">The sequence shown here is derived from an EMBL/GenBank/DDBJ whole genome shotgun (WGS) entry which is preliminary data.</text>
</comment>
<keyword evidence="5" id="KW-0489">Methyltransferase</keyword>
<dbReference type="EMBL" id="MLYV02001116">
    <property type="protein sequence ID" value="PSR73064.1"/>
    <property type="molecule type" value="Genomic_DNA"/>
</dbReference>
<dbReference type="GO" id="GO:0032259">
    <property type="term" value="P:methylation"/>
    <property type="evidence" value="ECO:0007669"/>
    <property type="project" value="UniProtKB-KW"/>
</dbReference>
<keyword evidence="5" id="KW-0808">Transferase</keyword>
<comment type="caution">
    <text evidence="5">Lacks conserved residue(s) required for the propagation of feature annotation.</text>
</comment>
<organism evidence="8 9">
    <name type="scientific">Hermanssonia centrifuga</name>
    <dbReference type="NCBI Taxonomy" id="98765"/>
    <lineage>
        <taxon>Eukaryota</taxon>
        <taxon>Fungi</taxon>
        <taxon>Dikarya</taxon>
        <taxon>Basidiomycota</taxon>
        <taxon>Agaricomycotina</taxon>
        <taxon>Agaricomycetes</taxon>
        <taxon>Polyporales</taxon>
        <taxon>Meruliaceae</taxon>
        <taxon>Hermanssonia</taxon>
    </lineage>
</organism>
<comment type="similarity">
    <text evidence="5">Belongs to the class VI-like SAM-binding methyltransferase superfamily. Isoprenylcysteine carboxyl methyltransferase family.</text>
</comment>
<keyword evidence="3 5" id="KW-1133">Transmembrane helix</keyword>
<evidence type="ECO:0000256" key="4">
    <source>
        <dbReference type="ARBA" id="ARBA00023136"/>
    </source>
</evidence>
<evidence type="ECO:0000256" key="6">
    <source>
        <dbReference type="SAM" id="MobiDB-lite"/>
    </source>
</evidence>
<dbReference type="Gene3D" id="1.20.120.1630">
    <property type="match status" value="1"/>
</dbReference>
<feature type="signal peptide" evidence="7">
    <location>
        <begin position="1"/>
        <end position="24"/>
    </location>
</feature>
<dbReference type="STRING" id="98765.A0A2R6NL35"/>
<dbReference type="PANTHER" id="PTHR12714:SF9">
    <property type="entry name" value="PROTEIN-S-ISOPRENYLCYSTEINE O-METHYLTRANSFERASE"/>
    <property type="match status" value="1"/>
</dbReference>
<dbReference type="EC" id="2.1.1.100" evidence="5"/>
<keyword evidence="9" id="KW-1185">Reference proteome</keyword>
<feature type="transmembrane region" description="Helical" evidence="5">
    <location>
        <begin position="63"/>
        <end position="85"/>
    </location>
</feature>
<dbReference type="InterPro" id="IPR007269">
    <property type="entry name" value="ICMT_MeTrfase"/>
</dbReference>
<name>A0A2R6NL35_9APHY</name>
<keyword evidence="4 5" id="KW-0472">Membrane</keyword>
<evidence type="ECO:0000313" key="8">
    <source>
        <dbReference type="EMBL" id="PSR73064.1"/>
    </source>
</evidence>
<dbReference type="GO" id="GO:0004671">
    <property type="term" value="F:protein C-terminal S-isoprenylcysteine carboxyl O-methyltransferase activity"/>
    <property type="evidence" value="ECO:0007669"/>
    <property type="project" value="UniProtKB-EC"/>
</dbReference>
<evidence type="ECO:0000256" key="7">
    <source>
        <dbReference type="SAM" id="SignalP"/>
    </source>
</evidence>
<feature type="region of interest" description="Disordered" evidence="6">
    <location>
        <begin position="26"/>
        <end position="46"/>
    </location>
</feature>
<keyword evidence="5" id="KW-0256">Endoplasmic reticulum</keyword>
<dbReference type="Pfam" id="PF04140">
    <property type="entry name" value="ICMT"/>
    <property type="match status" value="1"/>
</dbReference>
<proteinExistence type="inferred from homology"/>
<accession>A0A2R6NL35</accession>
<keyword evidence="5" id="KW-0949">S-adenosyl-L-methionine</keyword>
<feature type="transmembrane region" description="Helical" evidence="5">
    <location>
        <begin position="199"/>
        <end position="219"/>
    </location>
</feature>
<dbReference type="GO" id="GO:0005789">
    <property type="term" value="C:endoplasmic reticulum membrane"/>
    <property type="evidence" value="ECO:0007669"/>
    <property type="project" value="UniProtKB-SubCell"/>
</dbReference>
<feature type="chain" id="PRO_5015357291" description="Protein-S-isoprenylcysteine O-methyltransferase" evidence="7">
    <location>
        <begin position="25"/>
        <end position="258"/>
    </location>
</feature>
<protein>
    <recommendedName>
        <fullName evidence="5">Protein-S-isoprenylcysteine O-methyltransferase</fullName>
        <ecNumber evidence="5">2.1.1.100</ecNumber>
    </recommendedName>
</protein>
<feature type="transmembrane region" description="Helical" evidence="5">
    <location>
        <begin position="105"/>
        <end position="124"/>
    </location>
</feature>
<reference evidence="8 9" key="1">
    <citation type="submission" date="2018-02" db="EMBL/GenBank/DDBJ databases">
        <title>Genome sequence of the basidiomycete white-rot fungus Phlebia centrifuga.</title>
        <authorList>
            <person name="Granchi Z."/>
            <person name="Peng M."/>
            <person name="de Vries R.P."/>
            <person name="Hilden K."/>
            <person name="Makela M.R."/>
            <person name="Grigoriev I."/>
            <person name="Riley R."/>
        </authorList>
    </citation>
    <scope>NUCLEOTIDE SEQUENCE [LARGE SCALE GENOMIC DNA]</scope>
    <source>
        <strain evidence="8 9">FBCC195</strain>
    </source>
</reference>
<feature type="compositionally biased region" description="Basic and acidic residues" evidence="6">
    <location>
        <begin position="33"/>
        <end position="46"/>
    </location>
</feature>
<keyword evidence="7" id="KW-0732">Signal</keyword>